<organism evidence="2 3">
    <name type="scientific">Micromonospora vulcania</name>
    <dbReference type="NCBI Taxonomy" id="1441873"/>
    <lineage>
        <taxon>Bacteria</taxon>
        <taxon>Bacillati</taxon>
        <taxon>Actinomycetota</taxon>
        <taxon>Actinomycetes</taxon>
        <taxon>Micromonosporales</taxon>
        <taxon>Micromonosporaceae</taxon>
        <taxon>Micromonospora</taxon>
    </lineage>
</organism>
<dbReference type="SUPFAM" id="SSF52980">
    <property type="entry name" value="Restriction endonuclease-like"/>
    <property type="match status" value="1"/>
</dbReference>
<evidence type="ECO:0000313" key="2">
    <source>
        <dbReference type="EMBL" id="MFC5925383.1"/>
    </source>
</evidence>
<dbReference type="RefSeq" id="WP_377513461.1">
    <property type="nucleotide sequence ID" value="NZ_JBHSQS010000010.1"/>
</dbReference>
<evidence type="ECO:0008006" key="4">
    <source>
        <dbReference type="Google" id="ProtNLM"/>
    </source>
</evidence>
<reference evidence="3" key="1">
    <citation type="journal article" date="2019" name="Int. J. Syst. Evol. Microbiol.">
        <title>The Global Catalogue of Microorganisms (GCM) 10K type strain sequencing project: providing services to taxonomists for standard genome sequencing and annotation.</title>
        <authorList>
            <consortium name="The Broad Institute Genomics Platform"/>
            <consortium name="The Broad Institute Genome Sequencing Center for Infectious Disease"/>
            <person name="Wu L."/>
            <person name="Ma J."/>
        </authorList>
    </citation>
    <scope>NUCLEOTIDE SEQUENCE [LARGE SCALE GENOMIC DNA]</scope>
    <source>
        <strain evidence="3">CGMCC 4.7144</strain>
    </source>
</reference>
<name>A0ABW1H908_9ACTN</name>
<dbReference type="InterPro" id="IPR011335">
    <property type="entry name" value="Restrct_endonuc-II-like"/>
</dbReference>
<protein>
    <recommendedName>
        <fullName evidence="4">Transcriptional regulator, AbiEi antitoxin, Type IV TA system</fullName>
    </recommendedName>
</protein>
<comment type="caution">
    <text evidence="2">The sequence shown here is derived from an EMBL/GenBank/DDBJ whole genome shotgun (WGS) entry which is preliminary data.</text>
</comment>
<feature type="region of interest" description="Disordered" evidence="1">
    <location>
        <begin position="146"/>
        <end position="165"/>
    </location>
</feature>
<dbReference type="EMBL" id="JBHSQS010000010">
    <property type="protein sequence ID" value="MFC5925383.1"/>
    <property type="molecule type" value="Genomic_DNA"/>
</dbReference>
<sequence>MPPRPHLPDALAWQVFRGSDAVRQRLITEHQLRSTAWVRLRHDIYADARLDRDHALACRAVLLRLPPGVVAAGPSAACLHGVEHAAGFTDDVHVLVPRPLRIGAQRGLRVHVGDLDPPPPAPASRPSTSAGCRIEKALGSERGAAATVAAAPSRRPGHPIPRTDPGRAAWETAVWLEPVRAVSIIDALLGRGLTDRDTLAQVAAQHADRPGGRRARWLFSMADPGAQSPPESQLRVRLVLSGLPRPAVQFPVRLPNAVVLHPGLAWPEYRVAVECDGQWQADADQLHRDRRQLNLLVGAGWLVLQVTNRRLQTEFPAVLREVRAALVARGWRR</sequence>
<evidence type="ECO:0000313" key="3">
    <source>
        <dbReference type="Proteomes" id="UP001596226"/>
    </source>
</evidence>
<accession>A0ABW1H908</accession>
<keyword evidence="3" id="KW-1185">Reference proteome</keyword>
<gene>
    <name evidence="2" type="ORF">ACFQGL_18735</name>
</gene>
<proteinExistence type="predicted"/>
<evidence type="ECO:0000256" key="1">
    <source>
        <dbReference type="SAM" id="MobiDB-lite"/>
    </source>
</evidence>
<dbReference type="Proteomes" id="UP001596226">
    <property type="component" value="Unassembled WGS sequence"/>
</dbReference>
<dbReference type="Gene3D" id="3.40.960.10">
    <property type="entry name" value="VSR Endonuclease"/>
    <property type="match status" value="1"/>
</dbReference>